<feature type="region of interest" description="Disordered" evidence="13">
    <location>
        <begin position="185"/>
        <end position="237"/>
    </location>
</feature>
<dbReference type="GO" id="GO:0000981">
    <property type="term" value="F:DNA-binding transcription factor activity, RNA polymerase II-specific"/>
    <property type="evidence" value="ECO:0007669"/>
    <property type="project" value="TreeGrafter"/>
</dbReference>
<dbReference type="SMART" id="SM00355">
    <property type="entry name" value="ZnF_C2H2"/>
    <property type="match status" value="3"/>
</dbReference>
<keyword evidence="7" id="KW-0862">Zinc</keyword>
<evidence type="ECO:0000256" key="2">
    <source>
        <dbReference type="ARBA" id="ARBA00004123"/>
    </source>
</evidence>
<evidence type="ECO:0000256" key="9">
    <source>
        <dbReference type="ARBA" id="ARBA00023125"/>
    </source>
</evidence>
<comment type="caution">
    <text evidence="15">The sequence shown here is derived from an EMBL/GenBank/DDBJ whole genome shotgun (WGS) entry which is preliminary data.</text>
</comment>
<dbReference type="FunFam" id="3.30.160.60:FF:000226">
    <property type="entry name" value="Zinc finger protein 236 variant"/>
    <property type="match status" value="1"/>
</dbReference>
<accession>A0A9Q0NDC3</accession>
<organism evidence="15 16">
    <name type="scientific">Pseudolycoriella hygida</name>
    <dbReference type="NCBI Taxonomy" id="35572"/>
    <lineage>
        <taxon>Eukaryota</taxon>
        <taxon>Metazoa</taxon>
        <taxon>Ecdysozoa</taxon>
        <taxon>Arthropoda</taxon>
        <taxon>Hexapoda</taxon>
        <taxon>Insecta</taxon>
        <taxon>Pterygota</taxon>
        <taxon>Neoptera</taxon>
        <taxon>Endopterygota</taxon>
        <taxon>Diptera</taxon>
        <taxon>Nematocera</taxon>
        <taxon>Sciaroidea</taxon>
        <taxon>Sciaridae</taxon>
        <taxon>Pseudolycoriella</taxon>
    </lineage>
</organism>
<comment type="similarity">
    <text evidence="3">Belongs to the krueppel C2H2-type zinc-finger protein family.</text>
</comment>
<evidence type="ECO:0000256" key="11">
    <source>
        <dbReference type="ARBA" id="ARBA00023242"/>
    </source>
</evidence>
<dbReference type="GO" id="GO:0000978">
    <property type="term" value="F:RNA polymerase II cis-regulatory region sequence-specific DNA binding"/>
    <property type="evidence" value="ECO:0007669"/>
    <property type="project" value="TreeGrafter"/>
</dbReference>
<evidence type="ECO:0000313" key="15">
    <source>
        <dbReference type="EMBL" id="KAJ6648213.1"/>
    </source>
</evidence>
<keyword evidence="9" id="KW-0238">DNA-binding</keyword>
<feature type="region of interest" description="Disordered" evidence="13">
    <location>
        <begin position="1"/>
        <end position="21"/>
    </location>
</feature>
<feature type="region of interest" description="Disordered" evidence="13">
    <location>
        <begin position="36"/>
        <end position="56"/>
    </location>
</feature>
<keyword evidence="4" id="KW-0479">Metal-binding</keyword>
<evidence type="ECO:0000256" key="3">
    <source>
        <dbReference type="ARBA" id="ARBA00006991"/>
    </source>
</evidence>
<keyword evidence="5" id="KW-0677">Repeat</keyword>
<feature type="domain" description="C2H2-type" evidence="14">
    <location>
        <begin position="296"/>
        <end position="325"/>
    </location>
</feature>
<protein>
    <submittedName>
        <fullName evidence="15">Krueppel-like factor 11</fullName>
    </submittedName>
</protein>
<dbReference type="Proteomes" id="UP001151699">
    <property type="component" value="Chromosome A"/>
</dbReference>
<evidence type="ECO:0000256" key="10">
    <source>
        <dbReference type="ARBA" id="ARBA00023163"/>
    </source>
</evidence>
<dbReference type="SUPFAM" id="SSF57667">
    <property type="entry name" value="beta-beta-alpha zinc fingers"/>
    <property type="match status" value="2"/>
</dbReference>
<dbReference type="PANTHER" id="PTHR23235">
    <property type="entry name" value="KRUEPPEL-LIKE TRANSCRIPTION FACTOR"/>
    <property type="match status" value="1"/>
</dbReference>
<evidence type="ECO:0000256" key="5">
    <source>
        <dbReference type="ARBA" id="ARBA00022737"/>
    </source>
</evidence>
<feature type="domain" description="C2H2-type" evidence="14">
    <location>
        <begin position="356"/>
        <end position="383"/>
    </location>
</feature>
<feature type="compositionally biased region" description="Low complexity" evidence="13">
    <location>
        <begin position="192"/>
        <end position="207"/>
    </location>
</feature>
<evidence type="ECO:0000256" key="8">
    <source>
        <dbReference type="ARBA" id="ARBA00023015"/>
    </source>
</evidence>
<gene>
    <name evidence="15" type="primary">KLF11</name>
    <name evidence="15" type="ORF">Bhyg_03440</name>
</gene>
<dbReference type="PROSITE" id="PS50157">
    <property type="entry name" value="ZINC_FINGER_C2H2_2"/>
    <property type="match status" value="3"/>
</dbReference>
<evidence type="ECO:0000259" key="14">
    <source>
        <dbReference type="PROSITE" id="PS50157"/>
    </source>
</evidence>
<evidence type="ECO:0000256" key="7">
    <source>
        <dbReference type="ARBA" id="ARBA00022833"/>
    </source>
</evidence>
<evidence type="ECO:0000256" key="4">
    <source>
        <dbReference type="ARBA" id="ARBA00022723"/>
    </source>
</evidence>
<keyword evidence="6 12" id="KW-0863">Zinc-finger</keyword>
<feature type="domain" description="C2H2-type" evidence="14">
    <location>
        <begin position="326"/>
        <end position="355"/>
    </location>
</feature>
<evidence type="ECO:0000256" key="12">
    <source>
        <dbReference type="PROSITE-ProRule" id="PRU00042"/>
    </source>
</evidence>
<dbReference type="InterPro" id="IPR036236">
    <property type="entry name" value="Znf_C2H2_sf"/>
</dbReference>
<dbReference type="Gene3D" id="3.30.160.60">
    <property type="entry name" value="Classic Zinc Finger"/>
    <property type="match status" value="3"/>
</dbReference>
<feature type="compositionally biased region" description="Polar residues" evidence="13">
    <location>
        <begin position="216"/>
        <end position="226"/>
    </location>
</feature>
<dbReference type="Pfam" id="PF00096">
    <property type="entry name" value="zf-C2H2"/>
    <property type="match status" value="2"/>
</dbReference>
<comment type="function">
    <text evidence="1">May be involved in transcriptional regulation.</text>
</comment>
<comment type="subcellular location">
    <subcellularLocation>
        <location evidence="2">Nucleus</location>
    </subcellularLocation>
</comment>
<dbReference type="PANTHER" id="PTHR23235:SF164">
    <property type="entry name" value="C2H2-TYPE DOMAIN-CONTAINING PROTEIN"/>
    <property type="match status" value="1"/>
</dbReference>
<dbReference type="EMBL" id="WJQU01000001">
    <property type="protein sequence ID" value="KAJ6648213.1"/>
    <property type="molecule type" value="Genomic_DNA"/>
</dbReference>
<reference evidence="15" key="1">
    <citation type="submission" date="2022-07" db="EMBL/GenBank/DDBJ databases">
        <authorList>
            <person name="Trinca V."/>
            <person name="Uliana J.V.C."/>
            <person name="Torres T.T."/>
            <person name="Ward R.J."/>
            <person name="Monesi N."/>
        </authorList>
    </citation>
    <scope>NUCLEOTIDE SEQUENCE</scope>
    <source>
        <strain evidence="15">HSMRA1968</strain>
        <tissue evidence="15">Whole embryos</tissue>
    </source>
</reference>
<evidence type="ECO:0000256" key="6">
    <source>
        <dbReference type="ARBA" id="ARBA00022771"/>
    </source>
</evidence>
<dbReference type="FunFam" id="3.30.160.60:FF:000018">
    <property type="entry name" value="Krueppel-like factor 15"/>
    <property type="match status" value="1"/>
</dbReference>
<keyword evidence="16" id="KW-1185">Reference proteome</keyword>
<dbReference type="OrthoDB" id="4748970at2759"/>
<dbReference type="GO" id="GO:0005634">
    <property type="term" value="C:nucleus"/>
    <property type="evidence" value="ECO:0007669"/>
    <property type="project" value="UniProtKB-SubCell"/>
</dbReference>
<dbReference type="InterPro" id="IPR013087">
    <property type="entry name" value="Znf_C2H2_type"/>
</dbReference>
<keyword evidence="10" id="KW-0804">Transcription</keyword>
<name>A0A9Q0NDC3_9DIPT</name>
<sequence>MDVDMILSPPSTPPLNNANNYTLQKTPLKRTYDDMLLPKSIVTPNPSDSEDESDLPPRKRLYARDQLNFQSHTLTPPPEHNQQHTFFDEQNDFNTALNLRINEIVNGLQDETSETYNEETQLTNQLCNPFPQQQQQRASVIMYAHSDVTTSKCKTIQDDQQTKVLPEKKEVNLLQRYKYKIGKKEDRHIDTDTSSQESFSSDSTSVPPSSPLMSEPINTTLKKSPSTNPPAKPTTTPQLPILAPKIPHSIYITAPSAIFQNGIVILKPTQLPQIVSVVQTPAAPVAPAPQERRRVFKCTYENCSKNYFKSSHLKAHVRIHTGEKPFLCRWTDCNRKFTRSDELSRHKRTHSGEKKFVCGECSKAFMRSDHLSKHVKRHAKKNNANGLSNLRSIIPAGATAVQRGDTFYIHGIQH</sequence>
<keyword evidence="8" id="KW-0805">Transcription regulation</keyword>
<dbReference type="PROSITE" id="PS00028">
    <property type="entry name" value="ZINC_FINGER_C2H2_1"/>
    <property type="match status" value="3"/>
</dbReference>
<dbReference type="FunFam" id="3.30.160.60:FF:001110">
    <property type="entry name" value="Krueppel factor 13"/>
    <property type="match status" value="1"/>
</dbReference>
<dbReference type="GO" id="GO:0008270">
    <property type="term" value="F:zinc ion binding"/>
    <property type="evidence" value="ECO:0007669"/>
    <property type="project" value="UniProtKB-KW"/>
</dbReference>
<evidence type="ECO:0000256" key="13">
    <source>
        <dbReference type="SAM" id="MobiDB-lite"/>
    </source>
</evidence>
<proteinExistence type="inferred from homology"/>
<keyword evidence="11" id="KW-0539">Nucleus</keyword>
<dbReference type="AlphaFoldDB" id="A0A9Q0NDC3"/>
<evidence type="ECO:0000256" key="1">
    <source>
        <dbReference type="ARBA" id="ARBA00003767"/>
    </source>
</evidence>
<evidence type="ECO:0000313" key="16">
    <source>
        <dbReference type="Proteomes" id="UP001151699"/>
    </source>
</evidence>